<evidence type="ECO:0000313" key="4">
    <source>
        <dbReference type="Proteomes" id="UP000198211"/>
    </source>
</evidence>
<feature type="domain" description="Reverse transcriptase/retrotransposon-derived protein RNase H-like" evidence="2">
    <location>
        <begin position="239"/>
        <end position="283"/>
    </location>
</feature>
<dbReference type="InterPro" id="IPR000477">
    <property type="entry name" value="RT_dom"/>
</dbReference>
<dbReference type="InterPro" id="IPR051320">
    <property type="entry name" value="Viral_Replic_Matur_Polypro"/>
</dbReference>
<dbReference type="Gene3D" id="3.10.10.10">
    <property type="entry name" value="HIV Type 1 Reverse Transcriptase, subunit A, domain 1"/>
    <property type="match status" value="1"/>
</dbReference>
<dbReference type="Proteomes" id="UP000198211">
    <property type="component" value="Unassembled WGS sequence"/>
</dbReference>
<accession>A0A225UBG8</accession>
<feature type="domain" description="Reverse transcriptase" evidence="1">
    <location>
        <begin position="45"/>
        <end position="201"/>
    </location>
</feature>
<dbReference type="Pfam" id="PF00078">
    <property type="entry name" value="RVT_1"/>
    <property type="match status" value="1"/>
</dbReference>
<evidence type="ECO:0000313" key="3">
    <source>
        <dbReference type="EMBL" id="OWY90291.1"/>
    </source>
</evidence>
<evidence type="ECO:0000259" key="1">
    <source>
        <dbReference type="Pfam" id="PF00078"/>
    </source>
</evidence>
<gene>
    <name evidence="3" type="ORF">PHMEG_00041648</name>
</gene>
<protein>
    <recommendedName>
        <fullName evidence="5">Reverse transcriptase</fullName>
    </recommendedName>
</protein>
<name>A0A225UBG8_9STRA</name>
<proteinExistence type="predicted"/>
<dbReference type="InterPro" id="IPR041577">
    <property type="entry name" value="RT_RNaseH_2"/>
</dbReference>
<comment type="caution">
    <text evidence="3">The sequence shown here is derived from an EMBL/GenBank/DDBJ whole genome shotgun (WGS) entry which is preliminary data.</text>
</comment>
<dbReference type="OrthoDB" id="420169at2759"/>
<keyword evidence="4" id="KW-1185">Reference proteome</keyword>
<dbReference type="CDD" id="cd01647">
    <property type="entry name" value="RT_LTR"/>
    <property type="match status" value="1"/>
</dbReference>
<dbReference type="Gene3D" id="3.30.70.270">
    <property type="match status" value="2"/>
</dbReference>
<dbReference type="AlphaFoldDB" id="A0A225UBG8"/>
<evidence type="ECO:0008006" key="5">
    <source>
        <dbReference type="Google" id="ProtNLM"/>
    </source>
</evidence>
<dbReference type="STRING" id="4795.A0A225UBG8"/>
<sequence length="285" mass="32780">MYRQQWRLSPEQKAEIDQWVREMVSKGLIRPGISPHAAPTFCVRKPVGWRIVHDYRYLNNNTIRQSVPMTRKEDVFDSMAGAYYFSCMDLMSAYYQVRMKTDHIKYTTFQAPSGLYEYPVLPMGVSNAPATMHRLTSSLFKGLPHTRSFYDDIYIFTKSKDINEHLQARIGDSEEEQTVRVTGQKFRASVTSSDGTGFLGLNGYVKRFCEQYAELTAPLFTLLKKKNQRNPKITLNGSQLKNIKELKRRLADTPVLHSPDFTQQMHLRTDASQFAVGGVLFQVVN</sequence>
<dbReference type="InterPro" id="IPR043502">
    <property type="entry name" value="DNA/RNA_pol_sf"/>
</dbReference>
<dbReference type="SUPFAM" id="SSF56672">
    <property type="entry name" value="DNA/RNA polymerases"/>
    <property type="match status" value="1"/>
</dbReference>
<reference evidence="4" key="1">
    <citation type="submission" date="2017-03" db="EMBL/GenBank/DDBJ databases">
        <title>Phytopthora megakarya and P. palmivora, two closely related causual agents of cacao black pod achieved similar genome size and gene model numbers by different mechanisms.</title>
        <authorList>
            <person name="Ali S."/>
            <person name="Shao J."/>
            <person name="Larry D.J."/>
            <person name="Kronmiller B."/>
            <person name="Shen D."/>
            <person name="Strem M.D."/>
            <person name="Melnick R.L."/>
            <person name="Guiltinan M.J."/>
            <person name="Tyler B.M."/>
            <person name="Meinhardt L.W."/>
            <person name="Bailey B.A."/>
        </authorList>
    </citation>
    <scope>NUCLEOTIDE SEQUENCE [LARGE SCALE GENOMIC DNA]</scope>
    <source>
        <strain evidence="4">zdho120</strain>
    </source>
</reference>
<feature type="non-terminal residue" evidence="3">
    <location>
        <position position="285"/>
    </location>
</feature>
<dbReference type="InterPro" id="IPR043128">
    <property type="entry name" value="Rev_trsase/Diguanyl_cyclase"/>
</dbReference>
<evidence type="ECO:0000259" key="2">
    <source>
        <dbReference type="Pfam" id="PF17919"/>
    </source>
</evidence>
<dbReference type="Pfam" id="PF17919">
    <property type="entry name" value="RT_RNaseH_2"/>
    <property type="match status" value="1"/>
</dbReference>
<dbReference type="EMBL" id="NBNE01023361">
    <property type="protein sequence ID" value="OWY90291.1"/>
    <property type="molecule type" value="Genomic_DNA"/>
</dbReference>
<organism evidence="3 4">
    <name type="scientific">Phytophthora megakarya</name>
    <dbReference type="NCBI Taxonomy" id="4795"/>
    <lineage>
        <taxon>Eukaryota</taxon>
        <taxon>Sar</taxon>
        <taxon>Stramenopiles</taxon>
        <taxon>Oomycota</taxon>
        <taxon>Peronosporomycetes</taxon>
        <taxon>Peronosporales</taxon>
        <taxon>Peronosporaceae</taxon>
        <taxon>Phytophthora</taxon>
    </lineage>
</organism>
<dbReference type="PANTHER" id="PTHR33064:SF37">
    <property type="entry name" value="RIBONUCLEASE H"/>
    <property type="match status" value="1"/>
</dbReference>
<dbReference type="PANTHER" id="PTHR33064">
    <property type="entry name" value="POL PROTEIN"/>
    <property type="match status" value="1"/>
</dbReference>